<dbReference type="SUPFAM" id="SSF50800">
    <property type="entry name" value="PK beta-barrel domain-like"/>
    <property type="match status" value="1"/>
</dbReference>
<keyword evidence="3" id="KW-1185">Reference proteome</keyword>
<dbReference type="Proteomes" id="UP000503297">
    <property type="component" value="Chromosome"/>
</dbReference>
<dbReference type="GO" id="GO:0030151">
    <property type="term" value="F:molybdenum ion binding"/>
    <property type="evidence" value="ECO:0007669"/>
    <property type="project" value="InterPro"/>
</dbReference>
<sequence>MTDSSTGAYVRSINVSTRKGTRKSPVGDEPQPVKEQWGFVNDAHAGDWHRQVSFLAHESILKAQGMGLDVKEGDFGENFTTEGIDVLSLPLGTQVQIGDELLVEISQIGKVCHTRCAIYYLAGDCIFPREGIFAVVLKGGTVRKGDPIVVVKQGDGTCSFSPAEAIAEVEAARAAGTL</sequence>
<dbReference type="Pfam" id="PF03473">
    <property type="entry name" value="MOSC"/>
    <property type="match status" value="1"/>
</dbReference>
<reference evidence="3" key="1">
    <citation type="submission" date="2020-05" db="EMBL/GenBank/DDBJ databases">
        <title>Novel species in genus Nocardioides.</title>
        <authorList>
            <person name="Zhang G."/>
        </authorList>
    </citation>
    <scope>NUCLEOTIDE SEQUENCE [LARGE SCALE GENOMIC DNA]</scope>
    <source>
        <strain evidence="3">zg-1050</strain>
    </source>
</reference>
<evidence type="ECO:0000256" key="1">
    <source>
        <dbReference type="SAM" id="MobiDB-lite"/>
    </source>
</evidence>
<name>A0A6M8J758_9ACTN</name>
<feature type="region of interest" description="Disordered" evidence="1">
    <location>
        <begin position="1"/>
        <end position="33"/>
    </location>
</feature>
<dbReference type="AlphaFoldDB" id="A0A6M8J758"/>
<proteinExistence type="predicted"/>
<dbReference type="GO" id="GO:0003824">
    <property type="term" value="F:catalytic activity"/>
    <property type="evidence" value="ECO:0007669"/>
    <property type="project" value="InterPro"/>
</dbReference>
<dbReference type="InterPro" id="IPR005302">
    <property type="entry name" value="MoCF_Sase_C"/>
</dbReference>
<dbReference type="RefSeq" id="WP_172166513.1">
    <property type="nucleotide sequence ID" value="NZ_CP053716.1"/>
</dbReference>
<evidence type="ECO:0000313" key="2">
    <source>
        <dbReference type="EMBL" id="QKF07726.1"/>
    </source>
</evidence>
<evidence type="ECO:0000313" key="3">
    <source>
        <dbReference type="Proteomes" id="UP000503297"/>
    </source>
</evidence>
<dbReference type="InterPro" id="IPR011037">
    <property type="entry name" value="Pyrv_Knase-like_insert_dom_sf"/>
</dbReference>
<accession>A0A6M8J758</accession>
<dbReference type="InterPro" id="IPR052716">
    <property type="entry name" value="MOSC_domain"/>
</dbReference>
<dbReference type="GO" id="GO:0030170">
    <property type="term" value="F:pyridoxal phosphate binding"/>
    <property type="evidence" value="ECO:0007669"/>
    <property type="project" value="InterPro"/>
</dbReference>
<dbReference type="PROSITE" id="PS51340">
    <property type="entry name" value="MOSC"/>
    <property type="match status" value="1"/>
</dbReference>
<dbReference type="EMBL" id="CP053716">
    <property type="protein sequence ID" value="QKF07726.1"/>
    <property type="molecule type" value="Genomic_DNA"/>
</dbReference>
<dbReference type="PANTHER" id="PTHR36930">
    <property type="entry name" value="METAL-SULFUR CLUSTER BIOSYNTHESIS PROTEINS YUAD-RELATED"/>
    <property type="match status" value="1"/>
</dbReference>
<dbReference type="PANTHER" id="PTHR36930:SF1">
    <property type="entry name" value="MOSC DOMAIN-CONTAINING PROTEIN"/>
    <property type="match status" value="1"/>
</dbReference>
<organism evidence="2 3">
    <name type="scientific">Berryella wangjianweii</name>
    <dbReference type="NCBI Taxonomy" id="2734634"/>
    <lineage>
        <taxon>Bacteria</taxon>
        <taxon>Bacillati</taxon>
        <taxon>Actinomycetota</taxon>
        <taxon>Coriobacteriia</taxon>
        <taxon>Eggerthellales</taxon>
        <taxon>Eggerthellaceae</taxon>
        <taxon>Berryella</taxon>
    </lineage>
</organism>
<feature type="compositionally biased region" description="Polar residues" evidence="1">
    <location>
        <begin position="1"/>
        <end position="18"/>
    </location>
</feature>
<gene>
    <name evidence="2" type="ORF">HLV38_06100</name>
</gene>
<dbReference type="KEGG" id="bwa:HLV38_06100"/>
<dbReference type="Gene3D" id="2.40.33.20">
    <property type="entry name" value="PK beta-barrel domain-like"/>
    <property type="match status" value="1"/>
</dbReference>
<protein>
    <submittedName>
        <fullName evidence="2">Sulfurase</fullName>
    </submittedName>
</protein>